<keyword evidence="2" id="KW-1185">Reference proteome</keyword>
<proteinExistence type="predicted"/>
<organism evidence="1 2">
    <name type="scientific">Ruegeria faecimaris</name>
    <dbReference type="NCBI Taxonomy" id="686389"/>
    <lineage>
        <taxon>Bacteria</taxon>
        <taxon>Pseudomonadati</taxon>
        <taxon>Pseudomonadota</taxon>
        <taxon>Alphaproteobacteria</taxon>
        <taxon>Rhodobacterales</taxon>
        <taxon>Roseobacteraceae</taxon>
        <taxon>Ruegeria</taxon>
    </lineage>
</organism>
<accession>A0A521FIX4</accession>
<dbReference type="EMBL" id="FXTE01000028">
    <property type="protein sequence ID" value="SMO96059.1"/>
    <property type="molecule type" value="Genomic_DNA"/>
</dbReference>
<evidence type="ECO:0000313" key="2">
    <source>
        <dbReference type="Proteomes" id="UP000319555"/>
    </source>
</evidence>
<gene>
    <name evidence="1" type="ORF">SAMN06265380_1282</name>
</gene>
<protein>
    <submittedName>
        <fullName evidence="1">Uncharacterized protein</fullName>
    </submittedName>
</protein>
<dbReference type="AlphaFoldDB" id="A0A521FIX4"/>
<evidence type="ECO:0000313" key="1">
    <source>
        <dbReference type="EMBL" id="SMO96059.1"/>
    </source>
</evidence>
<dbReference type="Proteomes" id="UP000319555">
    <property type="component" value="Unassembled WGS sequence"/>
</dbReference>
<dbReference type="RefSeq" id="WP_142640402.1">
    <property type="nucleotide sequence ID" value="NZ_FXTE01000028.1"/>
</dbReference>
<sequence length="440" mass="50721">MADITVVDTVMGAGKTSFIIEYMNRAHFDGMFNSSKRRFIYVTPLLDEVERVKKACPSLRFKDPKPIHGRKYYGLQKLIDEGENIATTHELFRMITQETREALLSANYTLVIDEVLTCCDFFDGLTKFDQGDLFSTGKVFVEQTTKRLRWNHEEHGSYKGKFSPIKHLCDNGNLAVYAEGNRSKRVLIWQFPIEFLECFKEVFVLTYLFQGSPMRSYLEAEGVSFDLKAVSGSHATGYQLIPWLDHNEGEIKSRIRKLVSIYEGRGNDIGTPKGREQPLSSSWFKRADAASLRKLKGNTVTFFKNHAKTRSADNSWTTFKDHRQKLKGESYSGKRCWIPLNTKATNDFAHKRSMAYLANRFSLPILRNFFADQGVEMNDDIYAISEMVQVIWRTAIRNNEPVMLYIPSERMRTLFQLWLRTESTAELLEEIALEPQKLAA</sequence>
<reference evidence="1 2" key="1">
    <citation type="submission" date="2017-05" db="EMBL/GenBank/DDBJ databases">
        <authorList>
            <person name="Varghese N."/>
            <person name="Submissions S."/>
        </authorList>
    </citation>
    <scope>NUCLEOTIDE SEQUENCE [LARGE SCALE GENOMIC DNA]</scope>
    <source>
        <strain evidence="1 2">DSM 28009</strain>
    </source>
</reference>
<name>A0A521FIX4_9RHOB</name>
<dbReference type="OrthoDB" id="1898893at2"/>